<proteinExistence type="predicted"/>
<dbReference type="PANTHER" id="PTHR43272:SF33">
    <property type="entry name" value="AMP-BINDING DOMAIN-CONTAINING PROTEIN-RELATED"/>
    <property type="match status" value="1"/>
</dbReference>
<dbReference type="InterPro" id="IPR042099">
    <property type="entry name" value="ANL_N_sf"/>
</dbReference>
<evidence type="ECO:0000313" key="4">
    <source>
        <dbReference type="EMBL" id="GID76908.1"/>
    </source>
</evidence>
<dbReference type="CDD" id="cd05907">
    <property type="entry name" value="VL_LC_FACS_like"/>
    <property type="match status" value="1"/>
</dbReference>
<dbReference type="InterPro" id="IPR000873">
    <property type="entry name" value="AMP-dep_synth/lig_dom"/>
</dbReference>
<name>A0ABQ3YAB6_9ACTN</name>
<dbReference type="SUPFAM" id="SSF56801">
    <property type="entry name" value="Acetyl-CoA synthetase-like"/>
    <property type="match status" value="1"/>
</dbReference>
<protein>
    <submittedName>
        <fullName evidence="4">AMP-dependent synthetase</fullName>
    </submittedName>
</protein>
<dbReference type="EMBL" id="BOMI01000111">
    <property type="protein sequence ID" value="GID76908.1"/>
    <property type="molecule type" value="Genomic_DNA"/>
</dbReference>
<accession>A0ABQ3YAB6</accession>
<dbReference type="Pfam" id="PF00501">
    <property type="entry name" value="AMP-binding"/>
    <property type="match status" value="1"/>
</dbReference>
<organism evidence="4 5">
    <name type="scientific">Paractinoplanes deccanensis</name>
    <dbReference type="NCBI Taxonomy" id="113561"/>
    <lineage>
        <taxon>Bacteria</taxon>
        <taxon>Bacillati</taxon>
        <taxon>Actinomycetota</taxon>
        <taxon>Actinomycetes</taxon>
        <taxon>Micromonosporales</taxon>
        <taxon>Micromonosporaceae</taxon>
        <taxon>Paractinoplanes</taxon>
    </lineage>
</organism>
<evidence type="ECO:0000259" key="3">
    <source>
        <dbReference type="Pfam" id="PF00501"/>
    </source>
</evidence>
<keyword evidence="1" id="KW-0547">Nucleotide-binding</keyword>
<sequence length="614" mass="66674">MSTTQRAQPDEITTWERLQRETPASVGALLFDRVARTPDAEAYKWPSDGQWHSQTWAVVGEIATEIAAGLLSLELQPEDRVSIMSGTRVEWIHADLGIMCAGGATTTIYPTSSAEDVKHILADSHSRIAIIEGAEHLAKVLSPGTLVEHVIMIDGPVPAGESRAITLADLRERGRNLLADRPTAVTDATAAVTPDHLATLIYTSGTTGRPKGVRLPHSRWTYEAAAARTIALIEPTDLGYLWLPMAHSFGKVLLAAQLSIGYPTAVDGDLTKIIENLPLVRPSVMPAVPRIFEKVHAGVVAAVHREGGAKARLFDWAIGVGRRTVRARRRGDHPGPLLTWQYGLADRLVLSKVRARFGGRMRYFISGAAPLSPDIAEFFDAIGLPILEGYGLTESAAGSTINRSSHLEYGTVGLPLPGTEVSIAEDGEILIKGPGVMEGYHDLPDASATMLQDGWLHTGDIGEITPRGNIKITDRKKDLIKTSGGKYVAPQTLETRFAALCPLSARIVVHGDGRQYITALIDLDPDAVRAWAAEHGVPGTTHAEIVRHPKTVAAIDGYVTQLNAGLGKWETIKRFTILERNLTVENGDLTPSLKLRRRYVEQHNAHLLDKLYID</sequence>
<dbReference type="Proteomes" id="UP000609879">
    <property type="component" value="Unassembled WGS sequence"/>
</dbReference>
<dbReference type="PROSITE" id="PS00455">
    <property type="entry name" value="AMP_BINDING"/>
    <property type="match status" value="1"/>
</dbReference>
<dbReference type="Gene3D" id="3.40.50.12780">
    <property type="entry name" value="N-terminal domain of ligase-like"/>
    <property type="match status" value="1"/>
</dbReference>
<evidence type="ECO:0000313" key="5">
    <source>
        <dbReference type="Proteomes" id="UP000609879"/>
    </source>
</evidence>
<reference evidence="4 5" key="1">
    <citation type="submission" date="2021-01" db="EMBL/GenBank/DDBJ databases">
        <title>Whole genome shotgun sequence of Actinoplanes deccanensis NBRC 13994.</title>
        <authorList>
            <person name="Komaki H."/>
            <person name="Tamura T."/>
        </authorList>
    </citation>
    <scope>NUCLEOTIDE SEQUENCE [LARGE SCALE GENOMIC DNA]</scope>
    <source>
        <strain evidence="4 5">NBRC 13994</strain>
    </source>
</reference>
<keyword evidence="2" id="KW-0067">ATP-binding</keyword>
<feature type="domain" description="AMP-dependent synthetase/ligase" evidence="3">
    <location>
        <begin position="31"/>
        <end position="441"/>
    </location>
</feature>
<dbReference type="PANTHER" id="PTHR43272">
    <property type="entry name" value="LONG-CHAIN-FATTY-ACID--COA LIGASE"/>
    <property type="match status" value="1"/>
</dbReference>
<evidence type="ECO:0000256" key="1">
    <source>
        <dbReference type="ARBA" id="ARBA00022741"/>
    </source>
</evidence>
<dbReference type="InterPro" id="IPR020845">
    <property type="entry name" value="AMP-binding_CS"/>
</dbReference>
<comment type="caution">
    <text evidence="4">The sequence shown here is derived from an EMBL/GenBank/DDBJ whole genome shotgun (WGS) entry which is preliminary data.</text>
</comment>
<keyword evidence="5" id="KW-1185">Reference proteome</keyword>
<dbReference type="RefSeq" id="WP_239169102.1">
    <property type="nucleotide sequence ID" value="NZ_BAAABO010000020.1"/>
</dbReference>
<evidence type="ECO:0000256" key="2">
    <source>
        <dbReference type="ARBA" id="ARBA00022840"/>
    </source>
</evidence>
<gene>
    <name evidence="4" type="ORF">Ade02nite_55490</name>
</gene>